<keyword evidence="3" id="KW-1185">Reference proteome</keyword>
<sequence length="182" mass="21104">MKSELLFIIYILLIQTTRQQCMRQFRELESILKKNHKNVLQYQVGALISRARQNGFRDGNYGSCLKDDAYTIMSDGVPYTSCFISQKISISLMQNYLLNTFEIWLWDLGYRIGEGIRFYTIIVYAVLNGVQTKIYDSNLAISIVKITFPDQFVERFDVLNVGGNTYNSGLHILKVNAYYKFS</sequence>
<feature type="signal peptide" evidence="1">
    <location>
        <begin position="1"/>
        <end position="19"/>
    </location>
</feature>
<accession>A0A8S1WQP8</accession>
<organism evidence="2 3">
    <name type="scientific">Paramecium octaurelia</name>
    <dbReference type="NCBI Taxonomy" id="43137"/>
    <lineage>
        <taxon>Eukaryota</taxon>
        <taxon>Sar</taxon>
        <taxon>Alveolata</taxon>
        <taxon>Ciliophora</taxon>
        <taxon>Intramacronucleata</taxon>
        <taxon>Oligohymenophorea</taxon>
        <taxon>Peniculida</taxon>
        <taxon>Parameciidae</taxon>
        <taxon>Paramecium</taxon>
    </lineage>
</organism>
<dbReference type="Proteomes" id="UP000683925">
    <property type="component" value="Unassembled WGS sequence"/>
</dbReference>
<name>A0A8S1WQP8_PAROT</name>
<dbReference type="EMBL" id="CAJJDP010000090">
    <property type="protein sequence ID" value="CAD8188026.1"/>
    <property type="molecule type" value="Genomic_DNA"/>
</dbReference>
<comment type="caution">
    <text evidence="2">The sequence shown here is derived from an EMBL/GenBank/DDBJ whole genome shotgun (WGS) entry which is preliminary data.</text>
</comment>
<proteinExistence type="predicted"/>
<evidence type="ECO:0000313" key="3">
    <source>
        <dbReference type="Proteomes" id="UP000683925"/>
    </source>
</evidence>
<gene>
    <name evidence="2" type="ORF">POCTA_138.1.T0910195</name>
</gene>
<evidence type="ECO:0000256" key="1">
    <source>
        <dbReference type="SAM" id="SignalP"/>
    </source>
</evidence>
<reference evidence="2" key="1">
    <citation type="submission" date="2021-01" db="EMBL/GenBank/DDBJ databases">
        <authorList>
            <consortium name="Genoscope - CEA"/>
            <person name="William W."/>
        </authorList>
    </citation>
    <scope>NUCLEOTIDE SEQUENCE</scope>
</reference>
<dbReference type="AlphaFoldDB" id="A0A8S1WQP8"/>
<dbReference type="OMA" id="CHINQNI"/>
<dbReference type="OrthoDB" id="307849at2759"/>
<keyword evidence="1" id="KW-0732">Signal</keyword>
<protein>
    <submittedName>
        <fullName evidence="2">Uncharacterized protein</fullName>
    </submittedName>
</protein>
<evidence type="ECO:0000313" key="2">
    <source>
        <dbReference type="EMBL" id="CAD8188026.1"/>
    </source>
</evidence>
<feature type="chain" id="PRO_5035880940" evidence="1">
    <location>
        <begin position="20"/>
        <end position="182"/>
    </location>
</feature>